<dbReference type="EMBL" id="BFAA01012889">
    <property type="protein sequence ID" value="GCB77413.1"/>
    <property type="molecule type" value="Genomic_DNA"/>
</dbReference>
<dbReference type="STRING" id="75743.A0A401PWH7"/>
<evidence type="ECO:0000256" key="2">
    <source>
        <dbReference type="SAM" id="Phobius"/>
    </source>
</evidence>
<name>A0A401PWH7_SCYTO</name>
<keyword evidence="2" id="KW-0812">Transmembrane</keyword>
<dbReference type="PANTHER" id="PTHR14015:SF2">
    <property type="entry name" value="OPIOID GROWTH FACTOR RECEPTOR (OGFR) CONSERVED DOMAIN-CONTAINING PROTEIN"/>
    <property type="match status" value="1"/>
</dbReference>
<comment type="caution">
    <text evidence="4">The sequence shown here is derived from an EMBL/GenBank/DDBJ whole genome shotgun (WGS) entry which is preliminary data.</text>
</comment>
<keyword evidence="2" id="KW-0472">Membrane</keyword>
<dbReference type="OrthoDB" id="9030204at2759"/>
<dbReference type="Pfam" id="PF04664">
    <property type="entry name" value="OGFr_N"/>
    <property type="match status" value="1"/>
</dbReference>
<keyword evidence="2" id="KW-1133">Transmembrane helix</keyword>
<dbReference type="InterPro" id="IPR039574">
    <property type="entry name" value="OGFr"/>
</dbReference>
<dbReference type="Proteomes" id="UP000288216">
    <property type="component" value="Unassembled WGS sequence"/>
</dbReference>
<organism evidence="4 5">
    <name type="scientific">Scyliorhinus torazame</name>
    <name type="common">Cloudy catshark</name>
    <name type="synonym">Catulus torazame</name>
    <dbReference type="NCBI Taxonomy" id="75743"/>
    <lineage>
        <taxon>Eukaryota</taxon>
        <taxon>Metazoa</taxon>
        <taxon>Chordata</taxon>
        <taxon>Craniata</taxon>
        <taxon>Vertebrata</taxon>
        <taxon>Chondrichthyes</taxon>
        <taxon>Elasmobranchii</taxon>
        <taxon>Galeomorphii</taxon>
        <taxon>Galeoidea</taxon>
        <taxon>Carcharhiniformes</taxon>
        <taxon>Scyliorhinidae</taxon>
        <taxon>Scyliorhinus</taxon>
    </lineage>
</organism>
<feature type="transmembrane region" description="Helical" evidence="2">
    <location>
        <begin position="7"/>
        <end position="28"/>
    </location>
</feature>
<dbReference type="GO" id="GO:0016020">
    <property type="term" value="C:membrane"/>
    <property type="evidence" value="ECO:0007669"/>
    <property type="project" value="InterPro"/>
</dbReference>
<dbReference type="PANTHER" id="PTHR14015">
    <property type="entry name" value="OPIOID GROWTH FACTOR RECEPTOR OGFR ZETA-TYPE OPIOID RECEPTOR"/>
    <property type="match status" value="1"/>
</dbReference>
<dbReference type="InterPro" id="IPR006757">
    <property type="entry name" value="OGF_rcpt"/>
</dbReference>
<proteinExistence type="inferred from homology"/>
<keyword evidence="5" id="KW-1185">Reference proteome</keyword>
<feature type="domain" description="Opioid growth factor receptor (OGFr) conserved" evidence="3">
    <location>
        <begin position="86"/>
        <end position="184"/>
    </location>
</feature>
<protein>
    <recommendedName>
        <fullName evidence="3">Opioid growth factor receptor (OGFr) conserved domain-containing protein</fullName>
    </recommendedName>
</protein>
<comment type="similarity">
    <text evidence="1">Belongs to the opioid growth factor receptor family.</text>
</comment>
<evidence type="ECO:0000313" key="4">
    <source>
        <dbReference type="EMBL" id="GCB77413.1"/>
    </source>
</evidence>
<sequence length="185" mass="22665">MLSGQRAVLFIYFLQWLWGLILSIFPNWTQKNHQETEPRPSDNRSHSKHEMSYRMRNWRAAKDLQRYRHGYPVTNRGLNLIYFPLPDWTIEEMITNWKGKYEQLERNHSYIQWLFPLREPGMNWFAKELTKCEIKLFKESDDAKRRLIEAYKMMLDFYGIKLVNRETGAVKRAHHWRKRFNNLNL</sequence>
<dbReference type="AlphaFoldDB" id="A0A401PWH7"/>
<evidence type="ECO:0000259" key="3">
    <source>
        <dbReference type="Pfam" id="PF04664"/>
    </source>
</evidence>
<accession>A0A401PWH7</accession>
<dbReference type="OMA" id="SHSKHEM"/>
<gene>
    <name evidence="4" type="ORF">scyTo_0018468</name>
</gene>
<reference evidence="4 5" key="1">
    <citation type="journal article" date="2018" name="Nat. Ecol. Evol.">
        <title>Shark genomes provide insights into elasmobranch evolution and the origin of vertebrates.</title>
        <authorList>
            <person name="Hara Y"/>
            <person name="Yamaguchi K"/>
            <person name="Onimaru K"/>
            <person name="Kadota M"/>
            <person name="Koyanagi M"/>
            <person name="Keeley SD"/>
            <person name="Tatsumi K"/>
            <person name="Tanaka K"/>
            <person name="Motone F"/>
            <person name="Kageyama Y"/>
            <person name="Nozu R"/>
            <person name="Adachi N"/>
            <person name="Nishimura O"/>
            <person name="Nakagawa R"/>
            <person name="Tanegashima C"/>
            <person name="Kiyatake I"/>
            <person name="Matsumoto R"/>
            <person name="Murakumo K"/>
            <person name="Nishida K"/>
            <person name="Terakita A"/>
            <person name="Kuratani S"/>
            <person name="Sato K"/>
            <person name="Hyodo S Kuraku.S."/>
        </authorList>
    </citation>
    <scope>NUCLEOTIDE SEQUENCE [LARGE SCALE GENOMIC DNA]</scope>
</reference>
<evidence type="ECO:0000256" key="1">
    <source>
        <dbReference type="ARBA" id="ARBA00010365"/>
    </source>
</evidence>
<evidence type="ECO:0000313" key="5">
    <source>
        <dbReference type="Proteomes" id="UP000288216"/>
    </source>
</evidence>
<dbReference type="GO" id="GO:0140625">
    <property type="term" value="F:opioid growth factor receptor activity"/>
    <property type="evidence" value="ECO:0007669"/>
    <property type="project" value="InterPro"/>
</dbReference>